<comment type="caution">
    <text evidence="1">The sequence shown here is derived from an EMBL/GenBank/DDBJ whole genome shotgun (WGS) entry which is preliminary data.</text>
</comment>
<dbReference type="AlphaFoldDB" id="A0AAN7PAD0"/>
<name>A0AAN7PAD0_MYCAM</name>
<reference evidence="1 2" key="1">
    <citation type="journal article" date="2023" name="J. Hered.">
        <title>Chromosome-level genome of the wood stork (Mycteria americana) provides insight into avian chromosome evolution.</title>
        <authorList>
            <person name="Flamio R. Jr."/>
            <person name="Ramstad K.M."/>
        </authorList>
    </citation>
    <scope>NUCLEOTIDE SEQUENCE [LARGE SCALE GENOMIC DNA]</scope>
    <source>
        <strain evidence="1">JAX WOST 10</strain>
    </source>
</reference>
<dbReference type="EMBL" id="JAUNZN010000001">
    <property type="protein sequence ID" value="KAK4828982.1"/>
    <property type="molecule type" value="Genomic_DNA"/>
</dbReference>
<keyword evidence="2" id="KW-1185">Reference proteome</keyword>
<proteinExistence type="predicted"/>
<organism evidence="1 2">
    <name type="scientific">Mycteria americana</name>
    <name type="common">Wood stork</name>
    <dbReference type="NCBI Taxonomy" id="33587"/>
    <lineage>
        <taxon>Eukaryota</taxon>
        <taxon>Metazoa</taxon>
        <taxon>Chordata</taxon>
        <taxon>Craniata</taxon>
        <taxon>Vertebrata</taxon>
        <taxon>Euteleostomi</taxon>
        <taxon>Archelosauria</taxon>
        <taxon>Archosauria</taxon>
        <taxon>Dinosauria</taxon>
        <taxon>Saurischia</taxon>
        <taxon>Theropoda</taxon>
        <taxon>Coelurosauria</taxon>
        <taxon>Aves</taxon>
        <taxon>Neognathae</taxon>
        <taxon>Neoaves</taxon>
        <taxon>Aequornithes</taxon>
        <taxon>Ciconiiformes</taxon>
        <taxon>Ciconiidae</taxon>
        <taxon>Mycteria</taxon>
    </lineage>
</organism>
<dbReference type="Proteomes" id="UP001333110">
    <property type="component" value="Unassembled WGS sequence"/>
</dbReference>
<protein>
    <submittedName>
        <fullName evidence="1">Uncharacterized protein</fullName>
    </submittedName>
</protein>
<evidence type="ECO:0000313" key="2">
    <source>
        <dbReference type="Proteomes" id="UP001333110"/>
    </source>
</evidence>
<accession>A0AAN7PAD0</accession>
<gene>
    <name evidence="1" type="ORF">QYF61_001638</name>
</gene>
<evidence type="ECO:0000313" key="1">
    <source>
        <dbReference type="EMBL" id="KAK4828982.1"/>
    </source>
</evidence>
<sequence>MGHKLKHKRFHLNIRKHFFTLRVTEPRHRLPREFVESPSLETIKSHLNIVLGNWLQVALLEQEEHGISSTGMVVTGVVTNGKWLLEDYHPVSVKGGQYSTPSQRHLKITSVNICEVVRHFGEERQKACKAETFINGFKLRKERFRLDIRKNFFTERVVKHWNRLPREVVESQSLEEFKKHLSENDYTAVCGYGLEAWPVFTWHFGDLFQRVEWEEN</sequence>